<accession>A0A8C4SSK6</accession>
<dbReference type="GO" id="GO:0050684">
    <property type="term" value="P:regulation of mRNA processing"/>
    <property type="evidence" value="ECO:0007669"/>
    <property type="project" value="InterPro"/>
</dbReference>
<dbReference type="AlphaFoldDB" id="A0A8C4SSK6"/>
<reference evidence="7" key="2">
    <citation type="submission" date="2025-08" db="UniProtKB">
        <authorList>
            <consortium name="Ensembl"/>
        </authorList>
    </citation>
    <scope>IDENTIFICATION</scope>
</reference>
<evidence type="ECO:0000256" key="6">
    <source>
        <dbReference type="PROSITE-ProRule" id="PRU00708"/>
    </source>
</evidence>
<dbReference type="Proteomes" id="UP000694620">
    <property type="component" value="Chromosome 7"/>
</dbReference>
<dbReference type="GO" id="GO:0007005">
    <property type="term" value="P:mitochondrion organization"/>
    <property type="evidence" value="ECO:0007669"/>
    <property type="project" value="TreeGrafter"/>
</dbReference>
<evidence type="ECO:0000256" key="3">
    <source>
        <dbReference type="ARBA" id="ARBA00014675"/>
    </source>
</evidence>
<dbReference type="PANTHER" id="PTHR14700">
    <property type="entry name" value="PENTATRICOPEPTIDE REPEAT-CONTAINING PROTEIN 2, MITOCHONDRIAL"/>
    <property type="match status" value="1"/>
</dbReference>
<keyword evidence="5" id="KW-0496">Mitochondrion</keyword>
<dbReference type="InterPro" id="IPR011990">
    <property type="entry name" value="TPR-like_helical_dom_sf"/>
</dbReference>
<gene>
    <name evidence="7" type="primary">PTCD2</name>
    <name evidence="7" type="synonym">ptcd2</name>
</gene>
<evidence type="ECO:0000313" key="7">
    <source>
        <dbReference type="Ensembl" id="ENSECRP00000022072.1"/>
    </source>
</evidence>
<name>A0A8C4SSK6_ERPCA</name>
<dbReference type="PANTHER" id="PTHR14700:SF0">
    <property type="entry name" value="PENTATRICOPEPTIDE REPEAT-CONTAINING PROTEIN 2, MITOCHONDRIAL"/>
    <property type="match status" value="1"/>
</dbReference>
<evidence type="ECO:0000256" key="1">
    <source>
        <dbReference type="ARBA" id="ARBA00004173"/>
    </source>
</evidence>
<reference evidence="7" key="1">
    <citation type="submission" date="2021-06" db="EMBL/GenBank/DDBJ databases">
        <authorList>
            <consortium name="Wellcome Sanger Institute Data Sharing"/>
        </authorList>
    </citation>
    <scope>NUCLEOTIDE SEQUENCE [LARGE SCALE GENOMIC DNA]</scope>
</reference>
<proteinExistence type="inferred from homology"/>
<protein>
    <recommendedName>
        <fullName evidence="3">Pentatricopeptide repeat-containing protein 2, mitochondrial</fullName>
    </recommendedName>
</protein>
<dbReference type="InterPro" id="IPR002885">
    <property type="entry name" value="PPR_rpt"/>
</dbReference>
<dbReference type="GO" id="GO:0003723">
    <property type="term" value="F:RNA binding"/>
    <property type="evidence" value="ECO:0007669"/>
    <property type="project" value="TreeGrafter"/>
</dbReference>
<keyword evidence="8" id="KW-1185">Reference proteome</keyword>
<organism evidence="7 8">
    <name type="scientific">Erpetoichthys calabaricus</name>
    <name type="common">Rope fish</name>
    <name type="synonym">Calamoichthys calabaricus</name>
    <dbReference type="NCBI Taxonomy" id="27687"/>
    <lineage>
        <taxon>Eukaryota</taxon>
        <taxon>Metazoa</taxon>
        <taxon>Chordata</taxon>
        <taxon>Craniata</taxon>
        <taxon>Vertebrata</taxon>
        <taxon>Euteleostomi</taxon>
        <taxon>Actinopterygii</taxon>
        <taxon>Polypteriformes</taxon>
        <taxon>Polypteridae</taxon>
        <taxon>Erpetoichthys</taxon>
    </lineage>
</organism>
<evidence type="ECO:0000256" key="2">
    <source>
        <dbReference type="ARBA" id="ARBA00008677"/>
    </source>
</evidence>
<dbReference type="InterPro" id="IPR034629">
    <property type="entry name" value="PTCD2"/>
</dbReference>
<dbReference type="PROSITE" id="PS51375">
    <property type="entry name" value="PPR"/>
    <property type="match status" value="1"/>
</dbReference>
<comment type="similarity">
    <text evidence="2">Belongs to the PTCD2 family.</text>
</comment>
<dbReference type="InterPro" id="IPR034913">
    <property type="entry name" value="mS27/PTCD2"/>
</dbReference>
<dbReference type="Ensembl" id="ENSECRT00000022544.1">
    <property type="protein sequence ID" value="ENSECRP00000022072.1"/>
    <property type="gene ID" value="ENSECRG00000014920.1"/>
</dbReference>
<reference evidence="7" key="3">
    <citation type="submission" date="2025-09" db="UniProtKB">
        <authorList>
            <consortium name="Ensembl"/>
        </authorList>
    </citation>
    <scope>IDENTIFICATION</scope>
</reference>
<dbReference type="GeneTree" id="ENSGT00390000009329"/>
<dbReference type="Gene3D" id="1.25.40.10">
    <property type="entry name" value="Tetratricopeptide repeat domain"/>
    <property type="match status" value="1"/>
</dbReference>
<comment type="subcellular location">
    <subcellularLocation>
        <location evidence="1">Mitochondrion</location>
    </subcellularLocation>
</comment>
<sequence>MAFRLSVCRIKGLFDSRQINGLNLLFKNWDCWRCQLGAKRHLLSDDVVRLQEFQQRKIAVIHQLAGDKGQYFQTIEQKLQRNNLILKDELKLLLHLCQTPADVEVAKKAVYRYHEENKNFGFGEFKFGPLFMRLCYELGLEETATQMLKDQALKGFFLDSTSFNIVMDMLFIKGYYDSALEILIHMKNQGVAFSKDTYTLGLAVCYKLNTNESCQICTSLIEETQLKGKSISRHAYCFAVALALKLGNVEQARSIYLQIMNTNNNICLNLNVFLMSLSGELNDVLSVLQSSLVDNDSKFVKRPQFCQEVLFKARENISSSPHLECQFEDIFDKLSAAGQITNKTLDEMLCHTPYANNKHTSLFNQRSTSRRTLRPLQSTLLVE</sequence>
<feature type="repeat" description="PPR" evidence="6">
    <location>
        <begin position="159"/>
        <end position="193"/>
    </location>
</feature>
<evidence type="ECO:0000313" key="8">
    <source>
        <dbReference type="Proteomes" id="UP000694620"/>
    </source>
</evidence>
<dbReference type="GO" id="GO:0006397">
    <property type="term" value="P:mRNA processing"/>
    <property type="evidence" value="ECO:0007669"/>
    <property type="project" value="UniProtKB-KW"/>
</dbReference>
<evidence type="ECO:0000256" key="5">
    <source>
        <dbReference type="ARBA" id="ARBA00023128"/>
    </source>
</evidence>
<evidence type="ECO:0000256" key="4">
    <source>
        <dbReference type="ARBA" id="ARBA00022664"/>
    </source>
</evidence>
<dbReference type="Pfam" id="PF10037">
    <property type="entry name" value="MRP-S27"/>
    <property type="match status" value="1"/>
</dbReference>
<dbReference type="GO" id="GO:0005739">
    <property type="term" value="C:mitochondrion"/>
    <property type="evidence" value="ECO:0007669"/>
    <property type="project" value="UniProtKB-SubCell"/>
</dbReference>
<keyword evidence="4" id="KW-0507">mRNA processing</keyword>